<dbReference type="Proteomes" id="UP001642409">
    <property type="component" value="Unassembled WGS sequence"/>
</dbReference>
<evidence type="ECO:0000313" key="6">
    <source>
        <dbReference type="Proteomes" id="UP001642409"/>
    </source>
</evidence>
<dbReference type="InterPro" id="IPR009057">
    <property type="entry name" value="Homeodomain-like_sf"/>
</dbReference>
<dbReference type="SMART" id="SM00717">
    <property type="entry name" value="SANT"/>
    <property type="match status" value="1"/>
</dbReference>
<dbReference type="PROSITE" id="PS50090">
    <property type="entry name" value="MYB_LIKE"/>
    <property type="match status" value="1"/>
</dbReference>
<dbReference type="AlphaFoldDB" id="A0AA86PNH6"/>
<dbReference type="CDD" id="cd00167">
    <property type="entry name" value="SANT"/>
    <property type="match status" value="1"/>
</dbReference>
<protein>
    <submittedName>
        <fullName evidence="4">SANT/Myb domain</fullName>
    </submittedName>
    <submittedName>
        <fullName evidence="5">SANT/Myb_domain</fullName>
    </submittedName>
</protein>
<sequence>MNLNLVQNSIIFSSIITPVIIHDDSVYVKMLYPKFQKIHKKCGFNGFITYIYSHNTLVFDSTWRRKAITSSKLFHSRNRMFESQLMRVHLLLQIDELQKQIKAIRAENMALNKKQPQAKPRLRDKWSEEEDALLVAQVKLLGTHRFREIALSIPTKTENQVYFRLRYLRHVFEQDKEVQHNRTDLQCFQKLVNTK</sequence>
<dbReference type="InterPro" id="IPR017930">
    <property type="entry name" value="Myb_dom"/>
</dbReference>
<dbReference type="SUPFAM" id="SSF46689">
    <property type="entry name" value="Homeodomain-like"/>
    <property type="match status" value="1"/>
</dbReference>
<feature type="coiled-coil region" evidence="1">
    <location>
        <begin position="87"/>
        <end position="114"/>
    </location>
</feature>
<dbReference type="EMBL" id="CATOUU010000706">
    <property type="protein sequence ID" value="CAI9942766.1"/>
    <property type="molecule type" value="Genomic_DNA"/>
</dbReference>
<evidence type="ECO:0000256" key="1">
    <source>
        <dbReference type="SAM" id="Coils"/>
    </source>
</evidence>
<reference evidence="4" key="1">
    <citation type="submission" date="2023-06" db="EMBL/GenBank/DDBJ databases">
        <authorList>
            <person name="Kurt Z."/>
        </authorList>
    </citation>
    <scope>NUCLEOTIDE SEQUENCE</scope>
</reference>
<keyword evidence="1" id="KW-0175">Coiled coil</keyword>
<organism evidence="4">
    <name type="scientific">Hexamita inflata</name>
    <dbReference type="NCBI Taxonomy" id="28002"/>
    <lineage>
        <taxon>Eukaryota</taxon>
        <taxon>Metamonada</taxon>
        <taxon>Diplomonadida</taxon>
        <taxon>Hexamitidae</taxon>
        <taxon>Hexamitinae</taxon>
        <taxon>Hexamita</taxon>
    </lineage>
</organism>
<evidence type="ECO:0000259" key="3">
    <source>
        <dbReference type="PROSITE" id="PS51294"/>
    </source>
</evidence>
<feature type="domain" description="Myb-like" evidence="2">
    <location>
        <begin position="123"/>
        <end position="169"/>
    </location>
</feature>
<proteinExistence type="predicted"/>
<dbReference type="Pfam" id="PF00249">
    <property type="entry name" value="Myb_DNA-binding"/>
    <property type="match status" value="1"/>
</dbReference>
<dbReference type="Gene3D" id="1.10.10.60">
    <property type="entry name" value="Homeodomain-like"/>
    <property type="match status" value="1"/>
</dbReference>
<evidence type="ECO:0000313" key="5">
    <source>
        <dbReference type="EMBL" id="CAL6081261.1"/>
    </source>
</evidence>
<dbReference type="InterPro" id="IPR001005">
    <property type="entry name" value="SANT/Myb"/>
</dbReference>
<dbReference type="EMBL" id="CAXDID020000351">
    <property type="protein sequence ID" value="CAL6081261.1"/>
    <property type="molecule type" value="Genomic_DNA"/>
</dbReference>
<gene>
    <name evidence="4" type="ORF">HINF_LOCUS30411</name>
    <name evidence="5" type="ORF">HINF_LOCUS60259</name>
</gene>
<feature type="domain" description="HTH myb-type" evidence="3">
    <location>
        <begin position="118"/>
        <end position="173"/>
    </location>
</feature>
<name>A0AA86PNH6_9EUKA</name>
<comment type="caution">
    <text evidence="4">The sequence shown here is derived from an EMBL/GenBank/DDBJ whole genome shotgun (WGS) entry which is preliminary data.</text>
</comment>
<dbReference type="PROSITE" id="PS51294">
    <property type="entry name" value="HTH_MYB"/>
    <property type="match status" value="1"/>
</dbReference>
<evidence type="ECO:0000313" key="4">
    <source>
        <dbReference type="EMBL" id="CAI9942766.1"/>
    </source>
</evidence>
<evidence type="ECO:0000259" key="2">
    <source>
        <dbReference type="PROSITE" id="PS50090"/>
    </source>
</evidence>
<keyword evidence="6" id="KW-1185">Reference proteome</keyword>
<reference evidence="5 6" key="2">
    <citation type="submission" date="2024-07" db="EMBL/GenBank/DDBJ databases">
        <authorList>
            <person name="Akdeniz Z."/>
        </authorList>
    </citation>
    <scope>NUCLEOTIDE SEQUENCE [LARGE SCALE GENOMIC DNA]</scope>
</reference>
<accession>A0AA86PNH6</accession>